<dbReference type="RefSeq" id="XP_037887144.1">
    <property type="nucleotide sequence ID" value="XM_038031216.1"/>
</dbReference>
<dbReference type="Pfam" id="PF06757">
    <property type="entry name" value="Ins_allergen_rp"/>
    <property type="match status" value="1"/>
</dbReference>
<evidence type="ECO:0000313" key="2">
    <source>
        <dbReference type="Proteomes" id="UP000092443"/>
    </source>
</evidence>
<name>A0A8U0WN77_9MUSC</name>
<dbReference type="PANTHER" id="PTHR21163">
    <property type="entry name" value="PROTEIN G12"/>
    <property type="match status" value="1"/>
</dbReference>
<accession>A0A8U0WN77</accession>
<protein>
    <submittedName>
        <fullName evidence="3">Myb-like protein A</fullName>
    </submittedName>
</protein>
<keyword evidence="2" id="KW-1185">Reference proteome</keyword>
<dbReference type="InterPro" id="IPR010629">
    <property type="entry name" value="Ins_allergen"/>
</dbReference>
<sequence length="593" mass="66822">MIFQNLFDENLIKHILVLITRSISCACVCEFVKTECFIFRQQRDSNRHHKMRENREFTYFVLCILLGSWCQTIATYPQSVTENNNKNNNNKIATLKFNDKSNATVYDYRRNVGVAEIITKAENVHFSQTTENENFTRILENALNTQRQQQQRQYQSKTLASLPATNANAHSIDNNSNNNNNNNNNSNNNNNDVSNNDASINDFHGHSDFMQNNGDDLIFAIYSSTFKLDQRQSNRKSSKVFQQIDLLTSTSPTLRPSPSPSPSSSSSSSSSLASTLATSVLERDSLTTASVTLPSNSTKVDDNVAIDVVDGRPHKIELSTKAFDMTMTMTMTTTMNSNDNANAPIITPLDLSDFLALIPAQRVQNIIRYYYHNDPEVKRAYSFMSSSEFARLKEHIIAVPEMSAFLRYLNNSGLDLVKFVNAIANLTNKIDDASPPSYRNHNNELITNHDVVTDVVEFEQKLSSLMTLKVNETNGTITATETSLIFADSSTTGDALTTTTIEEHFNGLHGLFDSILEALPQDQILATFFDKLETNEEFSKLFDDIGSPAFAKILENMQDSLPLRHLIFTLHNNDIYVMKMVDSLKSYFFLGTF</sequence>
<evidence type="ECO:0000256" key="1">
    <source>
        <dbReference type="SAM" id="MobiDB-lite"/>
    </source>
</evidence>
<proteinExistence type="predicted"/>
<feature type="compositionally biased region" description="Low complexity" evidence="1">
    <location>
        <begin position="262"/>
        <end position="271"/>
    </location>
</feature>
<dbReference type="AlphaFoldDB" id="A0A8U0WN77"/>
<organism evidence="2 3">
    <name type="scientific">Glossina fuscipes</name>
    <dbReference type="NCBI Taxonomy" id="7396"/>
    <lineage>
        <taxon>Eukaryota</taxon>
        <taxon>Metazoa</taxon>
        <taxon>Ecdysozoa</taxon>
        <taxon>Arthropoda</taxon>
        <taxon>Hexapoda</taxon>
        <taxon>Insecta</taxon>
        <taxon>Pterygota</taxon>
        <taxon>Neoptera</taxon>
        <taxon>Endopterygota</taxon>
        <taxon>Diptera</taxon>
        <taxon>Brachycera</taxon>
        <taxon>Muscomorpha</taxon>
        <taxon>Hippoboscoidea</taxon>
        <taxon>Glossinidae</taxon>
        <taxon>Glossina</taxon>
    </lineage>
</organism>
<dbReference type="GeneID" id="119636087"/>
<gene>
    <name evidence="3" type="primary">LOC119636087</name>
</gene>
<dbReference type="Proteomes" id="UP000092443">
    <property type="component" value="Unplaced"/>
</dbReference>
<feature type="region of interest" description="Disordered" evidence="1">
    <location>
        <begin position="247"/>
        <end position="271"/>
    </location>
</feature>
<evidence type="ECO:0000313" key="3">
    <source>
        <dbReference type="RefSeq" id="XP_037887144.1"/>
    </source>
</evidence>
<reference evidence="3" key="1">
    <citation type="submission" date="2025-08" db="UniProtKB">
        <authorList>
            <consortium name="RefSeq"/>
        </authorList>
    </citation>
    <scope>IDENTIFICATION</scope>
    <source>
        <tissue evidence="3">Whole body pupa</tissue>
    </source>
</reference>
<dbReference type="KEGG" id="gfs:119636087"/>
<feature type="region of interest" description="Disordered" evidence="1">
    <location>
        <begin position="167"/>
        <end position="199"/>
    </location>
</feature>
<dbReference type="PANTHER" id="PTHR21163:SF1">
    <property type="entry name" value="PROTEIN G12"/>
    <property type="match status" value="1"/>
</dbReference>